<feature type="compositionally biased region" description="Polar residues" evidence="1">
    <location>
        <begin position="329"/>
        <end position="346"/>
    </location>
</feature>
<dbReference type="EMBL" id="BMAT01000539">
    <property type="protein sequence ID" value="GFR67995.1"/>
    <property type="molecule type" value="Genomic_DNA"/>
</dbReference>
<name>A0AAV4F4S5_9GAST</name>
<keyword evidence="3" id="KW-1185">Reference proteome</keyword>
<comment type="caution">
    <text evidence="2">The sequence shown here is derived from an EMBL/GenBank/DDBJ whole genome shotgun (WGS) entry which is preliminary data.</text>
</comment>
<proteinExistence type="predicted"/>
<feature type="compositionally biased region" description="Low complexity" evidence="1">
    <location>
        <begin position="669"/>
        <end position="678"/>
    </location>
</feature>
<accession>A0AAV4F4S5</accession>
<feature type="compositionally biased region" description="Polar residues" evidence="1">
    <location>
        <begin position="365"/>
        <end position="378"/>
    </location>
</feature>
<feature type="compositionally biased region" description="Basic and acidic residues" evidence="1">
    <location>
        <begin position="193"/>
        <end position="210"/>
    </location>
</feature>
<feature type="compositionally biased region" description="Basic and acidic residues" evidence="1">
    <location>
        <begin position="542"/>
        <end position="558"/>
    </location>
</feature>
<feature type="compositionally biased region" description="Polar residues" evidence="1">
    <location>
        <begin position="737"/>
        <end position="746"/>
    </location>
</feature>
<gene>
    <name evidence="2" type="ORF">ElyMa_000264800</name>
</gene>
<feature type="region of interest" description="Disordered" evidence="1">
    <location>
        <begin position="317"/>
        <end position="478"/>
    </location>
</feature>
<sequence length="857" mass="91856">MLRHPPPCHLEKHRSYQAVGALLDSGCDVTLVDNQGLTAAELADKCDQPEAAALIRGEITLDQLHLEEHSSDQELPPQRPSELYSPRLTFPPPPPFPPEEEEEEVLQLADSVSGPNTSSKQAAYSDNNSNGSDYHHDHRQEQPSALLDSPSSYPTPPPPVLHDSPLRGRESIPTPPLPPPPPQAPPTFASDSARFEDPRETEEREEEVFHRSVNVAQAHSASLRSSEGQGQRIVRRTISKASVNSSTSDIGTFEVTTVVADVHKSRGSIDSVSAVQAVPANSNITSAVSINSVAVSSSTNKDTPQFRKFSVLKHIPQNTGIQERPELEANSSNSNNHFAVNSRGQRSPSPPPLSPGSESFDSEDISVSASTSCSNLQHQDTDFPPPPPHLLSQSREASIENFPPPPSEFLQAQSSSLYEELPPPPQQSSSSEWQAASSSQDFPAPPSPARLAIASRTKLKPSSQDHTEKAASTSNFKQYFDSGTKANFAKAKALFGAVYQTTQESDRSKADSNILSRVSNRGRETSPRPNTSPSYGCVNPDSGERETDCHKSKKESGKTQKSTDGFTRGYQPSKLMMDSAASQNSNGPVSPALSSQSGGESSLSQDSVHSVINDQGGHVTIISTSGGEGGQTANGASATDKKINGTAPGATSANTDIVKAPVPVCESPSSTSTSVVMRGGSGGSGRDGARMVVSAGPEMLSKPGAQNGRPSSSSSSSQPASPPVTKNKHDLIADIQSAVSGTSNLSLRRAKSRGEGVSMVYSSKRNSTGQDQSKMMDTTRPLTGDFDPKNFLDKVETVDSTGRTIPEWRRHVLAKHAAEKAQKEFEEKRVVEDYESRFKDMPAWKRALIERREAQAR</sequence>
<feature type="region of interest" description="Disordered" evidence="1">
    <location>
        <begin position="68"/>
        <end position="231"/>
    </location>
</feature>
<evidence type="ECO:0000256" key="1">
    <source>
        <dbReference type="SAM" id="MobiDB-lite"/>
    </source>
</evidence>
<feature type="compositionally biased region" description="Low complexity" evidence="1">
    <location>
        <begin position="710"/>
        <end position="719"/>
    </location>
</feature>
<feature type="compositionally biased region" description="Polar residues" evidence="1">
    <location>
        <begin position="113"/>
        <end position="132"/>
    </location>
</feature>
<evidence type="ECO:0000313" key="2">
    <source>
        <dbReference type="EMBL" id="GFR67995.1"/>
    </source>
</evidence>
<reference evidence="2 3" key="1">
    <citation type="journal article" date="2021" name="Elife">
        <title>Chloroplast acquisition without the gene transfer in kleptoplastic sea slugs, Plakobranchus ocellatus.</title>
        <authorList>
            <person name="Maeda T."/>
            <person name="Takahashi S."/>
            <person name="Yoshida T."/>
            <person name="Shimamura S."/>
            <person name="Takaki Y."/>
            <person name="Nagai Y."/>
            <person name="Toyoda A."/>
            <person name="Suzuki Y."/>
            <person name="Arimoto A."/>
            <person name="Ishii H."/>
            <person name="Satoh N."/>
            <person name="Nishiyama T."/>
            <person name="Hasebe M."/>
            <person name="Maruyama T."/>
            <person name="Minagawa J."/>
            <person name="Obokata J."/>
            <person name="Shigenobu S."/>
        </authorList>
    </citation>
    <scope>NUCLEOTIDE SEQUENCE [LARGE SCALE GENOMIC DNA]</scope>
</reference>
<evidence type="ECO:0000313" key="3">
    <source>
        <dbReference type="Proteomes" id="UP000762676"/>
    </source>
</evidence>
<dbReference type="Proteomes" id="UP000762676">
    <property type="component" value="Unassembled WGS sequence"/>
</dbReference>
<feature type="compositionally biased region" description="Polar residues" evidence="1">
    <location>
        <begin position="760"/>
        <end position="776"/>
    </location>
</feature>
<feature type="region of interest" description="Disordered" evidence="1">
    <location>
        <begin position="501"/>
        <end position="788"/>
    </location>
</feature>
<feature type="compositionally biased region" description="Low complexity" evidence="1">
    <location>
        <begin position="593"/>
        <end position="607"/>
    </location>
</feature>
<organism evidence="2 3">
    <name type="scientific">Elysia marginata</name>
    <dbReference type="NCBI Taxonomy" id="1093978"/>
    <lineage>
        <taxon>Eukaryota</taxon>
        <taxon>Metazoa</taxon>
        <taxon>Spiralia</taxon>
        <taxon>Lophotrochozoa</taxon>
        <taxon>Mollusca</taxon>
        <taxon>Gastropoda</taxon>
        <taxon>Heterobranchia</taxon>
        <taxon>Euthyneura</taxon>
        <taxon>Panpulmonata</taxon>
        <taxon>Sacoglossa</taxon>
        <taxon>Placobranchoidea</taxon>
        <taxon>Plakobranchidae</taxon>
        <taxon>Elysia</taxon>
    </lineage>
</organism>
<protein>
    <submittedName>
        <fullName evidence="2">Ankyrin repeat and SAM domain-containing protein 6</fullName>
    </submittedName>
</protein>
<dbReference type="AlphaFoldDB" id="A0AAV4F4S5"/>
<feature type="compositionally biased region" description="Polar residues" evidence="1">
    <location>
        <begin position="214"/>
        <end position="229"/>
    </location>
</feature>
<feature type="compositionally biased region" description="Low complexity" evidence="1">
    <location>
        <begin position="427"/>
        <end position="440"/>
    </location>
</feature>
<feature type="compositionally biased region" description="Pro residues" evidence="1">
    <location>
        <begin position="173"/>
        <end position="185"/>
    </location>
</feature>